<feature type="chain" id="PRO_5002971690" description="Thioredoxin family protein" evidence="1">
    <location>
        <begin position="20"/>
        <end position="457"/>
    </location>
</feature>
<dbReference type="HOGENOM" id="CLU_594137_0_0_10"/>
<dbReference type="InterPro" id="IPR011990">
    <property type="entry name" value="TPR-like_helical_dom_sf"/>
</dbReference>
<evidence type="ECO:0000313" key="3">
    <source>
        <dbReference type="Proteomes" id="UP000000852"/>
    </source>
</evidence>
<sequence>MHKILLLSLLLVKTSFSFAQIKYQKDFNSAQKKAAETNKPLFLNIGATTKVPGKSAIDNPDVIEFYNNNFVSYMVSLPNTEAVAFMKKYQLKMFPAYIFLDQKGQLIAKGAKSSNASKHYLELANQALTRLSSGSSLADYEEKYKNGNRNKDFLKEYISAKQQLGLFDNAKLIDEYVEYLTVGSFNDYNEVLFVLKAGPFAYGKAYRLAYTNRKIVDSIYKTLPLRERVDLNTRIINNTQNEAIATKNLTLANSLSNFVRGAYSKNYAAANKQSAYILLNYYKAVKDTNNYYRQAQYYYDQYYMRITADSINNLTKRLKGKRDSLMASFKERKIIADKQAPQTESTTYTYTSVGSSPDPAKSLAMILNNAAWDFYILGTGKTDYLSKALLWSKRAIELVPAAEYYDTMAHIFYRMQLYDEALINQHKAIEIAAKQKNAKERLARLRAAAEKMKQRQL</sequence>
<dbReference type="InterPro" id="IPR036249">
    <property type="entry name" value="Thioredoxin-like_sf"/>
</dbReference>
<dbReference type="eggNOG" id="COG1331">
    <property type="taxonomic scope" value="Bacteria"/>
</dbReference>
<dbReference type="KEGG" id="phe:Phep_1255"/>
<dbReference type="Proteomes" id="UP000000852">
    <property type="component" value="Chromosome"/>
</dbReference>
<dbReference type="OrthoDB" id="645813at2"/>
<evidence type="ECO:0000256" key="1">
    <source>
        <dbReference type="SAM" id="SignalP"/>
    </source>
</evidence>
<dbReference type="EMBL" id="CP001681">
    <property type="protein sequence ID" value="ACU03471.1"/>
    <property type="molecule type" value="Genomic_DNA"/>
</dbReference>
<reference evidence="2 3" key="1">
    <citation type="journal article" date="2009" name="Stand. Genomic Sci.">
        <title>Complete genome sequence of Pedobacter heparinus type strain (HIM 762-3).</title>
        <authorList>
            <person name="Han C."/>
            <person name="Spring S."/>
            <person name="Lapidus A."/>
            <person name="Del Rio T.G."/>
            <person name="Tice H."/>
            <person name="Copeland A."/>
            <person name="Cheng J.F."/>
            <person name="Lucas S."/>
            <person name="Chen F."/>
            <person name="Nolan M."/>
            <person name="Bruce D."/>
            <person name="Goodwin L."/>
            <person name="Pitluck S."/>
            <person name="Ivanova N."/>
            <person name="Mavromatis K."/>
            <person name="Mikhailova N."/>
            <person name="Pati A."/>
            <person name="Chen A."/>
            <person name="Palaniappan K."/>
            <person name="Land M."/>
            <person name="Hauser L."/>
            <person name="Chang Y.J."/>
            <person name="Jeffries C.C."/>
            <person name="Saunders E."/>
            <person name="Chertkov O."/>
            <person name="Brettin T."/>
            <person name="Goker M."/>
            <person name="Rohde M."/>
            <person name="Bristow J."/>
            <person name="Eisen J.A."/>
            <person name="Markowitz V."/>
            <person name="Hugenholtz P."/>
            <person name="Kyrpides N.C."/>
            <person name="Klenk H.P."/>
            <person name="Detter J.C."/>
        </authorList>
    </citation>
    <scope>NUCLEOTIDE SEQUENCE [LARGE SCALE GENOMIC DNA]</scope>
    <source>
        <strain evidence="3">ATCC 13125 / DSM 2366 / CIP 104194 / JCM 7457 / NBRC 12017 / NCIMB 9290 / NRRL B-14731 / HIM 762-3</strain>
    </source>
</reference>
<dbReference type="RefSeq" id="WP_012781415.1">
    <property type="nucleotide sequence ID" value="NC_013061.1"/>
</dbReference>
<dbReference type="SUPFAM" id="SSF48452">
    <property type="entry name" value="TPR-like"/>
    <property type="match status" value="1"/>
</dbReference>
<accession>C6XSC6</accession>
<dbReference type="AlphaFoldDB" id="C6XSC6"/>
<dbReference type="Gene3D" id="1.25.40.10">
    <property type="entry name" value="Tetratricopeptide repeat domain"/>
    <property type="match status" value="1"/>
</dbReference>
<evidence type="ECO:0000313" key="2">
    <source>
        <dbReference type="EMBL" id="ACU03471.1"/>
    </source>
</evidence>
<dbReference type="SUPFAM" id="SSF52833">
    <property type="entry name" value="Thioredoxin-like"/>
    <property type="match status" value="1"/>
</dbReference>
<protein>
    <recommendedName>
        <fullName evidence="4">Thioredoxin family protein</fullName>
    </recommendedName>
</protein>
<organism evidence="2 3">
    <name type="scientific">Pedobacter heparinus (strain ATCC 13125 / DSM 2366 / CIP 104194 / JCM 7457 / NBRC 12017 / NCIMB 9290 / NRRL B-14731 / HIM 762-3)</name>
    <dbReference type="NCBI Taxonomy" id="485917"/>
    <lineage>
        <taxon>Bacteria</taxon>
        <taxon>Pseudomonadati</taxon>
        <taxon>Bacteroidota</taxon>
        <taxon>Sphingobacteriia</taxon>
        <taxon>Sphingobacteriales</taxon>
        <taxon>Sphingobacteriaceae</taxon>
        <taxon>Pedobacter</taxon>
    </lineage>
</organism>
<evidence type="ECO:0008006" key="4">
    <source>
        <dbReference type="Google" id="ProtNLM"/>
    </source>
</evidence>
<keyword evidence="1" id="KW-0732">Signal</keyword>
<name>C6XSC6_PEDHD</name>
<dbReference type="Gene3D" id="3.40.30.10">
    <property type="entry name" value="Glutaredoxin"/>
    <property type="match status" value="1"/>
</dbReference>
<feature type="signal peptide" evidence="1">
    <location>
        <begin position="1"/>
        <end position="19"/>
    </location>
</feature>
<proteinExistence type="predicted"/>
<dbReference type="STRING" id="485917.Phep_1255"/>
<gene>
    <name evidence="2" type="ordered locus">Phep_1255</name>
</gene>
<keyword evidence="3" id="KW-1185">Reference proteome</keyword>